<evidence type="ECO:0000313" key="1">
    <source>
        <dbReference type="EMBL" id="MBA4633531.1"/>
    </source>
</evidence>
<accession>A0A7C8Z4M8</accession>
<proteinExistence type="predicted"/>
<name>A0A7C8Z4M8_OPUST</name>
<dbReference type="AlphaFoldDB" id="A0A7C8Z4M8"/>
<protein>
    <submittedName>
        <fullName evidence="1">Uncharacterized protein</fullName>
    </submittedName>
</protein>
<reference evidence="1" key="1">
    <citation type="journal article" date="2013" name="J. Plant Res.">
        <title>Effect of fungi and light on seed germination of three Opuntia species from semiarid lands of central Mexico.</title>
        <authorList>
            <person name="Delgado-Sanchez P."/>
            <person name="Jimenez-Bremont J.F."/>
            <person name="Guerrero-Gonzalez Mde L."/>
            <person name="Flores J."/>
        </authorList>
    </citation>
    <scope>NUCLEOTIDE SEQUENCE</scope>
    <source>
        <tissue evidence="1">Cladode</tissue>
    </source>
</reference>
<dbReference type="EMBL" id="GISG01087352">
    <property type="protein sequence ID" value="MBA4633531.1"/>
    <property type="molecule type" value="Transcribed_RNA"/>
</dbReference>
<sequence length="103" mass="11294">MLGPLSKVCIDFKSPVSGYSAITPSETVFSDRKPTPTARVSELFRPLISKNGVDRTPKLSTLSMFSNRLVQDPRLSPVLLPLYFVSLIFALKTSLLVPASRLA</sequence>
<reference evidence="1" key="2">
    <citation type="submission" date="2020-07" db="EMBL/GenBank/DDBJ databases">
        <authorList>
            <person name="Vera ALvarez R."/>
            <person name="Arias-Moreno D.M."/>
            <person name="Jimenez-Jacinto V."/>
            <person name="Jimenez-Bremont J.F."/>
            <person name="Swaminathan K."/>
            <person name="Moose S.P."/>
            <person name="Guerrero-Gonzalez M.L."/>
            <person name="Marino-Ramirez L."/>
            <person name="Landsman D."/>
            <person name="Rodriguez-Kessler M."/>
            <person name="Delgado-Sanchez P."/>
        </authorList>
    </citation>
    <scope>NUCLEOTIDE SEQUENCE</scope>
    <source>
        <tissue evidence="1">Cladode</tissue>
    </source>
</reference>
<organism evidence="1">
    <name type="scientific">Opuntia streptacantha</name>
    <name type="common">Prickly pear cactus</name>
    <name type="synonym">Opuntia cardona</name>
    <dbReference type="NCBI Taxonomy" id="393608"/>
    <lineage>
        <taxon>Eukaryota</taxon>
        <taxon>Viridiplantae</taxon>
        <taxon>Streptophyta</taxon>
        <taxon>Embryophyta</taxon>
        <taxon>Tracheophyta</taxon>
        <taxon>Spermatophyta</taxon>
        <taxon>Magnoliopsida</taxon>
        <taxon>eudicotyledons</taxon>
        <taxon>Gunneridae</taxon>
        <taxon>Pentapetalae</taxon>
        <taxon>Caryophyllales</taxon>
        <taxon>Cactineae</taxon>
        <taxon>Cactaceae</taxon>
        <taxon>Opuntioideae</taxon>
        <taxon>Opuntia</taxon>
    </lineage>
</organism>